<comment type="catalytic activity">
    <reaction evidence="10">
        <text>L-tyrosyl-[protein] + ATP = O-phospho-L-tyrosyl-[protein] + ADP + H(+)</text>
        <dbReference type="Rhea" id="RHEA:10596"/>
        <dbReference type="Rhea" id="RHEA-COMP:10136"/>
        <dbReference type="Rhea" id="RHEA-COMP:20101"/>
        <dbReference type="ChEBI" id="CHEBI:15378"/>
        <dbReference type="ChEBI" id="CHEBI:30616"/>
        <dbReference type="ChEBI" id="CHEBI:46858"/>
        <dbReference type="ChEBI" id="CHEBI:61978"/>
        <dbReference type="ChEBI" id="CHEBI:456216"/>
        <dbReference type="EC" id="2.7.12.1"/>
    </reaction>
</comment>
<evidence type="ECO:0000256" key="4">
    <source>
        <dbReference type="ARBA" id="ARBA00022679"/>
    </source>
</evidence>
<evidence type="ECO:0000256" key="13">
    <source>
        <dbReference type="SAM" id="MobiDB-lite"/>
    </source>
</evidence>
<name>A0A1R2B348_9CILI</name>
<dbReference type="PROSITE" id="PS00107">
    <property type="entry name" value="PROTEIN_KINASE_ATP"/>
    <property type="match status" value="1"/>
</dbReference>
<dbReference type="InterPro" id="IPR011009">
    <property type="entry name" value="Kinase-like_dom_sf"/>
</dbReference>
<evidence type="ECO:0000256" key="9">
    <source>
        <dbReference type="ARBA" id="ARBA00049308"/>
    </source>
</evidence>
<proteinExistence type="inferred from homology"/>
<dbReference type="GO" id="GO:0005737">
    <property type="term" value="C:cytoplasm"/>
    <property type="evidence" value="ECO:0007669"/>
    <property type="project" value="TreeGrafter"/>
</dbReference>
<dbReference type="SMART" id="SM00220">
    <property type="entry name" value="S_TKc"/>
    <property type="match status" value="1"/>
</dbReference>
<accession>A0A1R2B348</accession>
<dbReference type="OrthoDB" id="9332038at2759"/>
<keyword evidence="4" id="KW-0808">Transferase</keyword>
<dbReference type="PANTHER" id="PTHR24058">
    <property type="entry name" value="DUAL SPECIFICITY PROTEIN KINASE"/>
    <property type="match status" value="1"/>
</dbReference>
<evidence type="ECO:0000259" key="14">
    <source>
        <dbReference type="PROSITE" id="PS50011"/>
    </source>
</evidence>
<feature type="binding site" evidence="11">
    <location>
        <position position="218"/>
    </location>
    <ligand>
        <name>ATP</name>
        <dbReference type="ChEBI" id="CHEBI:30616"/>
    </ligand>
</feature>
<evidence type="ECO:0000256" key="10">
    <source>
        <dbReference type="ARBA" id="ARBA00051680"/>
    </source>
</evidence>
<dbReference type="FunFam" id="1.10.510.10:FF:000624">
    <property type="entry name" value="Mitogen-activated protein kinase"/>
    <property type="match status" value="1"/>
</dbReference>
<evidence type="ECO:0000256" key="8">
    <source>
        <dbReference type="ARBA" id="ARBA00049003"/>
    </source>
</evidence>
<dbReference type="PROSITE" id="PS00108">
    <property type="entry name" value="PROTEIN_KINASE_ST"/>
    <property type="match status" value="1"/>
</dbReference>
<dbReference type="InterPro" id="IPR017441">
    <property type="entry name" value="Protein_kinase_ATP_BS"/>
</dbReference>
<dbReference type="InterPro" id="IPR050494">
    <property type="entry name" value="Ser_Thr_dual-spec_kinase"/>
</dbReference>
<comment type="caution">
    <text evidence="15">The sequence shown here is derived from an EMBL/GenBank/DDBJ whole genome shotgun (WGS) entry which is preliminary data.</text>
</comment>
<dbReference type="Proteomes" id="UP000187209">
    <property type="component" value="Unassembled WGS sequence"/>
</dbReference>
<comment type="similarity">
    <text evidence="1">Belongs to the protein kinase superfamily. CMGC Ser/Thr protein kinase family. MNB/DYRK subfamily.</text>
</comment>
<feature type="region of interest" description="Disordered" evidence="13">
    <location>
        <begin position="1"/>
        <end position="25"/>
    </location>
</feature>
<feature type="region of interest" description="Disordered" evidence="13">
    <location>
        <begin position="43"/>
        <end position="104"/>
    </location>
</feature>
<comment type="catalytic activity">
    <reaction evidence="9">
        <text>L-threonyl-[protein] + ATP = O-phospho-L-threonyl-[protein] + ADP + H(+)</text>
        <dbReference type="Rhea" id="RHEA:46608"/>
        <dbReference type="Rhea" id="RHEA-COMP:11060"/>
        <dbReference type="Rhea" id="RHEA-COMP:11605"/>
        <dbReference type="ChEBI" id="CHEBI:15378"/>
        <dbReference type="ChEBI" id="CHEBI:30013"/>
        <dbReference type="ChEBI" id="CHEBI:30616"/>
        <dbReference type="ChEBI" id="CHEBI:61977"/>
        <dbReference type="ChEBI" id="CHEBI:456216"/>
        <dbReference type="EC" id="2.7.12.1"/>
    </reaction>
</comment>
<dbReference type="InterPro" id="IPR008271">
    <property type="entry name" value="Ser/Thr_kinase_AS"/>
</dbReference>
<feature type="compositionally biased region" description="Polar residues" evidence="13">
    <location>
        <begin position="43"/>
        <end position="59"/>
    </location>
</feature>
<feature type="compositionally biased region" description="Low complexity" evidence="13">
    <location>
        <begin position="60"/>
        <end position="73"/>
    </location>
</feature>
<evidence type="ECO:0000313" key="16">
    <source>
        <dbReference type="Proteomes" id="UP000187209"/>
    </source>
</evidence>
<keyword evidence="16" id="KW-1185">Reference proteome</keyword>
<dbReference type="Pfam" id="PF00069">
    <property type="entry name" value="Pkinase"/>
    <property type="match status" value="1"/>
</dbReference>
<dbReference type="SUPFAM" id="SSF56112">
    <property type="entry name" value="Protein kinase-like (PK-like)"/>
    <property type="match status" value="1"/>
</dbReference>
<evidence type="ECO:0000256" key="11">
    <source>
        <dbReference type="PROSITE-ProRule" id="PRU10141"/>
    </source>
</evidence>
<gene>
    <name evidence="15" type="ORF">SteCoe_30651</name>
</gene>
<evidence type="ECO:0000256" key="1">
    <source>
        <dbReference type="ARBA" id="ARBA00008867"/>
    </source>
</evidence>
<comment type="catalytic activity">
    <reaction evidence="8">
        <text>L-seryl-[protein] + ATP = O-phospho-L-seryl-[protein] + ADP + H(+)</text>
        <dbReference type="Rhea" id="RHEA:17989"/>
        <dbReference type="Rhea" id="RHEA-COMP:9863"/>
        <dbReference type="Rhea" id="RHEA-COMP:11604"/>
        <dbReference type="ChEBI" id="CHEBI:15378"/>
        <dbReference type="ChEBI" id="CHEBI:29999"/>
        <dbReference type="ChEBI" id="CHEBI:30616"/>
        <dbReference type="ChEBI" id="CHEBI:83421"/>
        <dbReference type="ChEBI" id="CHEBI:456216"/>
        <dbReference type="EC" id="2.7.12.1"/>
    </reaction>
</comment>
<keyword evidence="5 11" id="KW-0547">Nucleotide-binding</keyword>
<evidence type="ECO:0000256" key="6">
    <source>
        <dbReference type="ARBA" id="ARBA00022777"/>
    </source>
</evidence>
<dbReference type="GO" id="GO:0005524">
    <property type="term" value="F:ATP binding"/>
    <property type="evidence" value="ECO:0007669"/>
    <property type="project" value="UniProtKB-UniRule"/>
</dbReference>
<dbReference type="PANTHER" id="PTHR24058:SF22">
    <property type="entry name" value="DUAL SPECIFICITY TYROSINE-PHOSPHORYLATION-REGULATED KINASE 4"/>
    <property type="match status" value="1"/>
</dbReference>
<dbReference type="EC" id="2.7.12.1" evidence="2"/>
<organism evidence="15 16">
    <name type="scientific">Stentor coeruleus</name>
    <dbReference type="NCBI Taxonomy" id="5963"/>
    <lineage>
        <taxon>Eukaryota</taxon>
        <taxon>Sar</taxon>
        <taxon>Alveolata</taxon>
        <taxon>Ciliophora</taxon>
        <taxon>Postciliodesmatophora</taxon>
        <taxon>Heterotrichea</taxon>
        <taxon>Heterotrichida</taxon>
        <taxon>Stentoridae</taxon>
        <taxon>Stentor</taxon>
    </lineage>
</organism>
<dbReference type="AlphaFoldDB" id="A0A1R2B348"/>
<feature type="domain" description="Protein kinase" evidence="14">
    <location>
        <begin position="189"/>
        <end position="485"/>
    </location>
</feature>
<reference evidence="15 16" key="1">
    <citation type="submission" date="2016-11" db="EMBL/GenBank/DDBJ databases">
        <title>The macronuclear genome of Stentor coeruleus: a giant cell with tiny introns.</title>
        <authorList>
            <person name="Slabodnick M."/>
            <person name="Ruby J.G."/>
            <person name="Reiff S.B."/>
            <person name="Swart E.C."/>
            <person name="Gosai S."/>
            <person name="Prabakaran S."/>
            <person name="Witkowska E."/>
            <person name="Larue G.E."/>
            <person name="Fisher S."/>
            <person name="Freeman R.M."/>
            <person name="Gunawardena J."/>
            <person name="Chu W."/>
            <person name="Stover N.A."/>
            <person name="Gregory B.D."/>
            <person name="Nowacki M."/>
            <person name="Derisi J."/>
            <person name="Roy S.W."/>
            <person name="Marshall W.F."/>
            <person name="Sood P."/>
        </authorList>
    </citation>
    <scope>NUCLEOTIDE SEQUENCE [LARGE SCALE GENOMIC DNA]</scope>
    <source>
        <strain evidence="15">WM001</strain>
    </source>
</reference>
<evidence type="ECO:0000256" key="3">
    <source>
        <dbReference type="ARBA" id="ARBA00022527"/>
    </source>
</evidence>
<dbReference type="InterPro" id="IPR042521">
    <property type="entry name" value="DYRK"/>
</dbReference>
<dbReference type="EMBL" id="MPUH01001013">
    <property type="protein sequence ID" value="OMJ71208.1"/>
    <property type="molecule type" value="Genomic_DNA"/>
</dbReference>
<protein>
    <recommendedName>
        <fullName evidence="2">dual-specificity kinase</fullName>
        <ecNumber evidence="2">2.7.12.1</ecNumber>
    </recommendedName>
</protein>
<dbReference type="PROSITE" id="PS50011">
    <property type="entry name" value="PROTEIN_KINASE_DOM"/>
    <property type="match status" value="1"/>
</dbReference>
<evidence type="ECO:0000256" key="7">
    <source>
        <dbReference type="ARBA" id="ARBA00022840"/>
    </source>
</evidence>
<dbReference type="Gene3D" id="1.10.510.10">
    <property type="entry name" value="Transferase(Phosphotransferase) domain 1"/>
    <property type="match status" value="1"/>
</dbReference>
<dbReference type="Gene3D" id="3.30.10.30">
    <property type="entry name" value="DYRK"/>
    <property type="match status" value="1"/>
</dbReference>
<dbReference type="CDD" id="cd14210">
    <property type="entry name" value="PKc_DYRK"/>
    <property type="match status" value="1"/>
</dbReference>
<dbReference type="InterPro" id="IPR000719">
    <property type="entry name" value="Prot_kinase_dom"/>
</dbReference>
<evidence type="ECO:0000256" key="2">
    <source>
        <dbReference type="ARBA" id="ARBA00013203"/>
    </source>
</evidence>
<evidence type="ECO:0000256" key="5">
    <source>
        <dbReference type="ARBA" id="ARBA00022741"/>
    </source>
</evidence>
<dbReference type="GO" id="GO:0004712">
    <property type="term" value="F:protein serine/threonine/tyrosine kinase activity"/>
    <property type="evidence" value="ECO:0007669"/>
    <property type="project" value="UniProtKB-EC"/>
</dbReference>
<feature type="compositionally biased region" description="Basic and acidic residues" evidence="13">
    <location>
        <begin position="8"/>
        <end position="17"/>
    </location>
</feature>
<dbReference type="GO" id="GO:0005856">
    <property type="term" value="C:cytoskeleton"/>
    <property type="evidence" value="ECO:0007669"/>
    <property type="project" value="TreeGrafter"/>
</dbReference>
<evidence type="ECO:0000256" key="12">
    <source>
        <dbReference type="RuleBase" id="RU000304"/>
    </source>
</evidence>
<evidence type="ECO:0000313" key="15">
    <source>
        <dbReference type="EMBL" id="OMJ71208.1"/>
    </source>
</evidence>
<dbReference type="GO" id="GO:0004674">
    <property type="term" value="F:protein serine/threonine kinase activity"/>
    <property type="evidence" value="ECO:0007669"/>
    <property type="project" value="UniProtKB-KW"/>
</dbReference>
<dbReference type="Gene3D" id="3.30.200.20">
    <property type="entry name" value="Phosphorylase Kinase, domain 1"/>
    <property type="match status" value="1"/>
</dbReference>
<keyword evidence="7 11" id="KW-0067">ATP-binding</keyword>
<keyword evidence="6" id="KW-0418">Kinase</keyword>
<sequence length="499" mass="58240">MKANLNLKTKEPIKKLNLEPTTPKHKYTTSFLSPVSLISTSDSTFSLSPKVPTTQKIPQSTKSKPSFSSFLSPNTSKNTLNPKHNHAVSHQFPINPASPRPVKTPYKDHDKDKIMWNSLEFPLTPEEVLKNFKQHLTQDEYEEILSFSEIFFIGIGVKKIEGASLRKKRFDDEEYNYRVTIGDHIAYRYEILQILGSGSFGKVVKVLDHKSKQYFAMKIIKNQTRFHEQARDEIEILNYLKSHDPDKSYCIIHFIDHIQFRNHICLIFELLYINLYQFIKLNNYQSIPMNRIKKFALQILQALRLLDRYKVIHCDLKPENILLRSSDSIDIKVIDFGSACFYDKRIYTYIQSRFYRAPEVILGLEYSTAIDMWSFGCILIEMFTGKPIFPGENEMELLQCMMEVLGSPPLKVISKAVRRNLYFEADGRPKIQANTKGRKRIPNSRPIKDIIRRSEDGFQELILQCFEWDQNKRITPDEALLLPWFSDSNELFGEKQMKV</sequence>
<keyword evidence="3 12" id="KW-0723">Serine/threonine-protein kinase</keyword>